<dbReference type="AlphaFoldDB" id="A0A7J0F4N6"/>
<dbReference type="Proteomes" id="UP000585474">
    <property type="component" value="Unassembled WGS sequence"/>
</dbReference>
<evidence type="ECO:0000313" key="2">
    <source>
        <dbReference type="Proteomes" id="UP000585474"/>
    </source>
</evidence>
<evidence type="ECO:0000313" key="1">
    <source>
        <dbReference type="EMBL" id="GFY92897.1"/>
    </source>
</evidence>
<accession>A0A7J0F4N6</accession>
<proteinExistence type="predicted"/>
<protein>
    <submittedName>
        <fullName evidence="1">Uncharacterized protein</fullName>
    </submittedName>
</protein>
<organism evidence="1 2">
    <name type="scientific">Actinidia rufa</name>
    <dbReference type="NCBI Taxonomy" id="165716"/>
    <lineage>
        <taxon>Eukaryota</taxon>
        <taxon>Viridiplantae</taxon>
        <taxon>Streptophyta</taxon>
        <taxon>Embryophyta</taxon>
        <taxon>Tracheophyta</taxon>
        <taxon>Spermatophyta</taxon>
        <taxon>Magnoliopsida</taxon>
        <taxon>eudicotyledons</taxon>
        <taxon>Gunneridae</taxon>
        <taxon>Pentapetalae</taxon>
        <taxon>asterids</taxon>
        <taxon>Ericales</taxon>
        <taxon>Actinidiaceae</taxon>
        <taxon>Actinidia</taxon>
    </lineage>
</organism>
<gene>
    <name evidence="1" type="ORF">Acr_08g0012930</name>
</gene>
<keyword evidence="2" id="KW-1185">Reference proteome</keyword>
<dbReference type="OrthoDB" id="1748554at2759"/>
<reference evidence="1 2" key="1">
    <citation type="submission" date="2019-07" db="EMBL/GenBank/DDBJ databases">
        <title>De Novo Assembly of kiwifruit Actinidia rufa.</title>
        <authorList>
            <person name="Sugita-Konishi S."/>
            <person name="Sato K."/>
            <person name="Mori E."/>
            <person name="Abe Y."/>
            <person name="Kisaki G."/>
            <person name="Hamano K."/>
            <person name="Suezawa K."/>
            <person name="Otani M."/>
            <person name="Fukuda T."/>
            <person name="Manabe T."/>
            <person name="Gomi K."/>
            <person name="Tabuchi M."/>
            <person name="Akimitsu K."/>
            <person name="Kataoka I."/>
        </authorList>
    </citation>
    <scope>NUCLEOTIDE SEQUENCE [LARGE SCALE GENOMIC DNA]</scope>
    <source>
        <strain evidence="2">cv. Fuchu</strain>
    </source>
</reference>
<name>A0A7J0F4N6_9ERIC</name>
<dbReference type="EMBL" id="BJWL01000008">
    <property type="protein sequence ID" value="GFY92897.1"/>
    <property type="molecule type" value="Genomic_DNA"/>
</dbReference>
<sequence>MGQVDKCLWNMVPPQNSSWTVRKDFELWDNGHSLIKDVMEDGNDTFLWLDNCHPIGPFYRHFGEEVVRDLGCSLQARVSSIICNGDWVWPLPRQRNRAILHNMSQTLRTLNPLLELGVYVPRWAFIDWFCCWGRMPSEWSIELDWVIHNLPSVDFENNLYKLVMAAAVYHIWGVALGKRWRILVLIRCYVWPGMESFPQDMDSEQADSIVVQ</sequence>
<comment type="caution">
    <text evidence="1">The sequence shown here is derived from an EMBL/GenBank/DDBJ whole genome shotgun (WGS) entry which is preliminary data.</text>
</comment>